<keyword evidence="1" id="KW-0378">Hydrolase</keyword>
<dbReference type="RefSeq" id="WP_185002130.1">
    <property type="nucleotide sequence ID" value="NZ_BAAAUI010000029.1"/>
</dbReference>
<evidence type="ECO:0000313" key="2">
    <source>
        <dbReference type="Proteomes" id="UP000533598"/>
    </source>
</evidence>
<comment type="caution">
    <text evidence="1">The sequence shown here is derived from an EMBL/GenBank/DDBJ whole genome shotgun (WGS) entry which is preliminary data.</text>
</comment>
<dbReference type="SUPFAM" id="SSF53474">
    <property type="entry name" value="alpha/beta-Hydrolases"/>
    <property type="match status" value="1"/>
</dbReference>
<evidence type="ECO:0000313" key="1">
    <source>
        <dbReference type="EMBL" id="MBB4676284.1"/>
    </source>
</evidence>
<protein>
    <submittedName>
        <fullName evidence="1">S-formylglutathione hydrolase FrmB</fullName>
    </submittedName>
</protein>
<dbReference type="AlphaFoldDB" id="A0A7W7FUX9"/>
<dbReference type="Gene3D" id="3.40.50.1820">
    <property type="entry name" value="alpha/beta hydrolase"/>
    <property type="match status" value="1"/>
</dbReference>
<dbReference type="GO" id="GO:0016747">
    <property type="term" value="F:acyltransferase activity, transferring groups other than amino-acyl groups"/>
    <property type="evidence" value="ECO:0007669"/>
    <property type="project" value="TreeGrafter"/>
</dbReference>
<dbReference type="EMBL" id="JACHMH010000001">
    <property type="protein sequence ID" value="MBB4676284.1"/>
    <property type="molecule type" value="Genomic_DNA"/>
</dbReference>
<reference evidence="1 2" key="1">
    <citation type="submission" date="2020-08" db="EMBL/GenBank/DDBJ databases">
        <title>Sequencing the genomes of 1000 actinobacteria strains.</title>
        <authorList>
            <person name="Klenk H.-P."/>
        </authorList>
    </citation>
    <scope>NUCLEOTIDE SEQUENCE [LARGE SCALE GENOMIC DNA]</scope>
    <source>
        <strain evidence="1 2">DSM 44230</strain>
    </source>
</reference>
<gene>
    <name evidence="1" type="ORF">HNR67_002402</name>
</gene>
<proteinExistence type="predicted"/>
<organism evidence="1 2">
    <name type="scientific">Crossiella cryophila</name>
    <dbReference type="NCBI Taxonomy" id="43355"/>
    <lineage>
        <taxon>Bacteria</taxon>
        <taxon>Bacillati</taxon>
        <taxon>Actinomycetota</taxon>
        <taxon>Actinomycetes</taxon>
        <taxon>Pseudonocardiales</taxon>
        <taxon>Pseudonocardiaceae</taxon>
        <taxon>Crossiella</taxon>
    </lineage>
</organism>
<name>A0A7W7FUX9_9PSEU</name>
<accession>A0A7W7FUX9</accession>
<dbReference type="InterPro" id="IPR050583">
    <property type="entry name" value="Mycobacterial_A85_antigen"/>
</dbReference>
<dbReference type="Proteomes" id="UP000533598">
    <property type="component" value="Unassembled WGS sequence"/>
</dbReference>
<dbReference type="InterPro" id="IPR029058">
    <property type="entry name" value="AB_hydrolase_fold"/>
</dbReference>
<keyword evidence="2" id="KW-1185">Reference proteome</keyword>
<dbReference type="InterPro" id="IPR000801">
    <property type="entry name" value="Esterase-like"/>
</dbReference>
<dbReference type="Pfam" id="PF00756">
    <property type="entry name" value="Esterase"/>
    <property type="match status" value="1"/>
</dbReference>
<dbReference type="PANTHER" id="PTHR48098">
    <property type="entry name" value="ENTEROCHELIN ESTERASE-RELATED"/>
    <property type="match status" value="1"/>
</dbReference>
<dbReference type="GO" id="GO:0016787">
    <property type="term" value="F:hydrolase activity"/>
    <property type="evidence" value="ECO:0007669"/>
    <property type="project" value="UniProtKB-KW"/>
</dbReference>
<sequence length="305" mass="32470">MHEHKARGLVSRRTVLWGALAGAAAVAGFGATLSHQDELGQVDPSVLRTLGTAGTGATTRPGGGTVRVERVFSAHRNREVDLVTMAPQADRSGLPVCLLLHGRFGTARNAAPGALPSALAAAVARGQVPPFAFVAVDGGGNNYWHAQPGDNPMGMLLDDLPGWLAERGLGGGDGLPFAVAGISMGGFGSLLYTRRRQERGRPVRAVAAISPALITNWPEMNKRKAFRDNAEWESMNPLRHIDKLGSARVGLWCGTEDSFIDGSRQFIRQARPLVGSTGPGRHDSTYFDRVSPDMVRFIGRHLPSA</sequence>
<dbReference type="PANTHER" id="PTHR48098:SF1">
    <property type="entry name" value="DIACYLGLYCEROL ACYLTRANSFERASE_MYCOLYLTRANSFERASE AG85A"/>
    <property type="match status" value="1"/>
</dbReference>